<dbReference type="CDD" id="cd05403">
    <property type="entry name" value="NT_KNTase_like"/>
    <property type="match status" value="1"/>
</dbReference>
<accession>A0ABD5UXL6</accession>
<evidence type="ECO:0000313" key="3">
    <source>
        <dbReference type="Proteomes" id="UP001596312"/>
    </source>
</evidence>
<dbReference type="Gene3D" id="3.30.460.10">
    <property type="entry name" value="Beta Polymerase, domain 2"/>
    <property type="match status" value="1"/>
</dbReference>
<dbReference type="EMBL" id="JBHSXQ010000001">
    <property type="protein sequence ID" value="MFC6903812.1"/>
    <property type="molecule type" value="Genomic_DNA"/>
</dbReference>
<dbReference type="PANTHER" id="PTHR33933:SF1">
    <property type="entry name" value="PROTEIN ADENYLYLTRANSFERASE MNTA-RELATED"/>
    <property type="match status" value="1"/>
</dbReference>
<dbReference type="SUPFAM" id="SSF81301">
    <property type="entry name" value="Nucleotidyltransferase"/>
    <property type="match status" value="1"/>
</dbReference>
<protein>
    <submittedName>
        <fullName evidence="2">Nucleotidyltransferase domain-containing protein</fullName>
    </submittedName>
</protein>
<keyword evidence="3" id="KW-1185">Reference proteome</keyword>
<name>A0ABD5UXL6_9EURY</name>
<dbReference type="Proteomes" id="UP001596312">
    <property type="component" value="Unassembled WGS sequence"/>
</dbReference>
<evidence type="ECO:0000259" key="1">
    <source>
        <dbReference type="Pfam" id="PF01909"/>
    </source>
</evidence>
<organism evidence="2 3">
    <name type="scientific">Halalkalicoccus tibetensis</name>
    <dbReference type="NCBI Taxonomy" id="175632"/>
    <lineage>
        <taxon>Archaea</taxon>
        <taxon>Methanobacteriati</taxon>
        <taxon>Methanobacteriota</taxon>
        <taxon>Stenosarchaea group</taxon>
        <taxon>Halobacteria</taxon>
        <taxon>Halobacteriales</taxon>
        <taxon>Halococcaceae</taxon>
        <taxon>Halalkalicoccus</taxon>
    </lineage>
</organism>
<proteinExistence type="predicted"/>
<dbReference type="InterPro" id="IPR002934">
    <property type="entry name" value="Polymerase_NTP_transf_dom"/>
</dbReference>
<dbReference type="InterPro" id="IPR052548">
    <property type="entry name" value="Type_VII_TA_antitoxin"/>
</dbReference>
<dbReference type="Pfam" id="PF01909">
    <property type="entry name" value="NTP_transf_2"/>
    <property type="match status" value="1"/>
</dbReference>
<evidence type="ECO:0000313" key="2">
    <source>
        <dbReference type="EMBL" id="MFC6903812.1"/>
    </source>
</evidence>
<gene>
    <name evidence="2" type="ORF">ACFQGH_01220</name>
</gene>
<dbReference type="AlphaFoldDB" id="A0ABD5UXL6"/>
<dbReference type="PANTHER" id="PTHR33933">
    <property type="entry name" value="NUCLEOTIDYLTRANSFERASE"/>
    <property type="match status" value="1"/>
</dbReference>
<sequence length="112" mass="12887">MSTDDGIHEAAVEEFVERVHERETEGIESIYLFGSVARGEARGRDSDADLFVVLSDEVDRRETEDELRDLAYEVMIDHDVAISVHSQKRSRFEERCDHPFVRRVTDEGIAYA</sequence>
<reference evidence="2 3" key="1">
    <citation type="journal article" date="2019" name="Int. J. Syst. Evol. Microbiol.">
        <title>The Global Catalogue of Microorganisms (GCM) 10K type strain sequencing project: providing services to taxonomists for standard genome sequencing and annotation.</title>
        <authorList>
            <consortium name="The Broad Institute Genomics Platform"/>
            <consortium name="The Broad Institute Genome Sequencing Center for Infectious Disease"/>
            <person name="Wu L."/>
            <person name="Ma J."/>
        </authorList>
    </citation>
    <scope>NUCLEOTIDE SEQUENCE [LARGE SCALE GENOMIC DNA]</scope>
    <source>
        <strain evidence="2 3">CGMCC 1.3240</strain>
    </source>
</reference>
<comment type="caution">
    <text evidence="2">The sequence shown here is derived from an EMBL/GenBank/DDBJ whole genome shotgun (WGS) entry which is preliminary data.</text>
</comment>
<feature type="domain" description="Polymerase nucleotidyl transferase" evidence="1">
    <location>
        <begin position="13"/>
        <end position="77"/>
    </location>
</feature>
<dbReference type="RefSeq" id="WP_340602299.1">
    <property type="nucleotide sequence ID" value="NZ_JBBMXV010000001.1"/>
</dbReference>
<dbReference type="InterPro" id="IPR043519">
    <property type="entry name" value="NT_sf"/>
</dbReference>